<evidence type="ECO:0000313" key="2">
    <source>
        <dbReference type="EMBL" id="RHW44792.1"/>
    </source>
</evidence>
<feature type="domain" description="N-acetyltransferase" evidence="1">
    <location>
        <begin position="16"/>
        <end position="153"/>
    </location>
</feature>
<keyword evidence="2" id="KW-0808">Transferase</keyword>
<dbReference type="Gene3D" id="3.40.630.30">
    <property type="match status" value="1"/>
</dbReference>
<dbReference type="SUPFAM" id="SSF55729">
    <property type="entry name" value="Acyl-CoA N-acyltransferases (Nat)"/>
    <property type="match status" value="1"/>
</dbReference>
<dbReference type="InterPro" id="IPR016181">
    <property type="entry name" value="Acyl_CoA_acyltransferase"/>
</dbReference>
<dbReference type="Pfam" id="PF13302">
    <property type="entry name" value="Acetyltransf_3"/>
    <property type="match status" value="1"/>
</dbReference>
<dbReference type="Proteomes" id="UP000285376">
    <property type="component" value="Unassembled WGS sequence"/>
</dbReference>
<dbReference type="PANTHER" id="PTHR43610">
    <property type="entry name" value="BLL6696 PROTEIN"/>
    <property type="match status" value="1"/>
</dbReference>
<evidence type="ECO:0000313" key="3">
    <source>
        <dbReference type="Proteomes" id="UP000285376"/>
    </source>
</evidence>
<dbReference type="EMBL" id="QWLM01000013">
    <property type="protein sequence ID" value="RHW44792.1"/>
    <property type="molecule type" value="Genomic_DNA"/>
</dbReference>
<protein>
    <submittedName>
        <fullName evidence="2">N-acetyltransferase</fullName>
    </submittedName>
</protein>
<proteinExistence type="predicted"/>
<organism evidence="2 3">
    <name type="scientific">Dermacoccus abyssi</name>
    <dbReference type="NCBI Taxonomy" id="322596"/>
    <lineage>
        <taxon>Bacteria</taxon>
        <taxon>Bacillati</taxon>
        <taxon>Actinomycetota</taxon>
        <taxon>Actinomycetes</taxon>
        <taxon>Micrococcales</taxon>
        <taxon>Dermacoccaceae</taxon>
        <taxon>Dermacoccus</taxon>
    </lineage>
</organism>
<reference evidence="2 3" key="1">
    <citation type="submission" date="2018-08" db="EMBL/GenBank/DDBJ databases">
        <title>Whole genome sequence analysis of Dermacoccus abyssi bacteria isolated from Deep Mariana trench Micromonospora spp reveals genes involved in the environmental adaptation and production of secondary metabolites.</title>
        <authorList>
            <person name="Abdel-Mageed W.M."/>
            <person name="Lehri B."/>
            <person name="Nouioui I."/>
            <person name="Goodfellow I."/>
            <person name="Jaspars M."/>
            <person name="Karlyshev A."/>
        </authorList>
    </citation>
    <scope>NUCLEOTIDE SEQUENCE [LARGE SCALE GENOMIC DNA]</scope>
    <source>
        <strain evidence="2 3">MT1.1</strain>
    </source>
</reference>
<evidence type="ECO:0000259" key="1">
    <source>
        <dbReference type="Pfam" id="PF13302"/>
    </source>
</evidence>
<comment type="caution">
    <text evidence="2">The sequence shown here is derived from an EMBL/GenBank/DDBJ whole genome shotgun (WGS) entry which is preliminary data.</text>
</comment>
<sequence length="199" mass="22240">MTDIDRDITLSGSLVRLEPLSHDHHDGLVEATNDGQMWTRWYTSVPRPEGIAQMIDERLRLKDEGSMVPFVAVRQSDGTVLGSTAFYDIRPEVPRVSIGYTWNRASTHGTGTNVESKLLLMTYAFETAQCAGVRYETSWSNQQSRAAIERLGAHLDGVLRADRLASNGALRETVVYSILAHEWPSAKANLELRLARHCD</sequence>
<dbReference type="PANTHER" id="PTHR43610:SF1">
    <property type="entry name" value="N-ACETYLTRANSFERASE DOMAIN-CONTAINING PROTEIN"/>
    <property type="match status" value="1"/>
</dbReference>
<gene>
    <name evidence="2" type="ORF">D1832_11075</name>
</gene>
<dbReference type="InterPro" id="IPR000182">
    <property type="entry name" value="GNAT_dom"/>
</dbReference>
<accession>A0A417Z2D3</accession>
<dbReference type="RefSeq" id="WP_118914053.1">
    <property type="nucleotide sequence ID" value="NZ_CBCRVH010000004.1"/>
</dbReference>
<name>A0A417Z2D3_9MICO</name>
<dbReference type="AlphaFoldDB" id="A0A417Z2D3"/>
<dbReference type="GO" id="GO:0016747">
    <property type="term" value="F:acyltransferase activity, transferring groups other than amino-acyl groups"/>
    <property type="evidence" value="ECO:0007669"/>
    <property type="project" value="InterPro"/>
</dbReference>